<reference evidence="2" key="1">
    <citation type="submission" date="2022-11" db="EMBL/GenBank/DDBJ databases">
        <authorList>
            <person name="Somphong A."/>
            <person name="Phongsopitanun W."/>
        </authorList>
    </citation>
    <scope>NUCLEOTIDE SEQUENCE</scope>
    <source>
        <strain evidence="2">Pm04-4</strain>
    </source>
</reference>
<name>A0ABT4ATU9_9ACTN</name>
<organism evidence="2 3">
    <name type="scientific">Paractinoplanes pyxinae</name>
    <dbReference type="NCBI Taxonomy" id="2997416"/>
    <lineage>
        <taxon>Bacteria</taxon>
        <taxon>Bacillati</taxon>
        <taxon>Actinomycetota</taxon>
        <taxon>Actinomycetes</taxon>
        <taxon>Micromonosporales</taxon>
        <taxon>Micromonosporaceae</taxon>
        <taxon>Paractinoplanes</taxon>
    </lineage>
</organism>
<sequence>MGEVALRAIEDSDLDLLFAMMRDPEAVRMAAFVARDPDDRAAFDAHMAKIRARDDVTNRVITLDGRVVGSTAAFVIEGDTEVTYWVDRKYWGRGIAGRALAQLLELVSVRPLFGRAASDNAGSIRVLERAGFVRIGTDVGFAEARKAEIEETILRLDGRGAGS</sequence>
<dbReference type="RefSeq" id="WP_267561110.1">
    <property type="nucleotide sequence ID" value="NZ_JAPNTZ010000001.1"/>
</dbReference>
<accession>A0ABT4ATU9</accession>
<dbReference type="Proteomes" id="UP001151002">
    <property type="component" value="Unassembled WGS sequence"/>
</dbReference>
<comment type="caution">
    <text evidence="2">The sequence shown here is derived from an EMBL/GenBank/DDBJ whole genome shotgun (WGS) entry which is preliminary data.</text>
</comment>
<dbReference type="SUPFAM" id="SSF55729">
    <property type="entry name" value="Acyl-CoA N-acyltransferases (Nat)"/>
    <property type="match status" value="1"/>
</dbReference>
<proteinExistence type="predicted"/>
<dbReference type="InterPro" id="IPR000182">
    <property type="entry name" value="GNAT_dom"/>
</dbReference>
<evidence type="ECO:0000259" key="1">
    <source>
        <dbReference type="PROSITE" id="PS51186"/>
    </source>
</evidence>
<dbReference type="Gene3D" id="3.40.630.30">
    <property type="match status" value="1"/>
</dbReference>
<feature type="domain" description="N-acetyltransferase" evidence="1">
    <location>
        <begin position="4"/>
        <end position="159"/>
    </location>
</feature>
<dbReference type="InterPro" id="IPR016181">
    <property type="entry name" value="Acyl_CoA_acyltransferase"/>
</dbReference>
<gene>
    <name evidence="2" type="ORF">OWR29_04490</name>
</gene>
<dbReference type="PROSITE" id="PS51186">
    <property type="entry name" value="GNAT"/>
    <property type="match status" value="1"/>
</dbReference>
<dbReference type="Pfam" id="PF13302">
    <property type="entry name" value="Acetyltransf_3"/>
    <property type="match status" value="1"/>
</dbReference>
<evidence type="ECO:0000313" key="3">
    <source>
        <dbReference type="Proteomes" id="UP001151002"/>
    </source>
</evidence>
<protein>
    <submittedName>
        <fullName evidence="2">GNAT family N-acetyltransferase</fullName>
    </submittedName>
</protein>
<keyword evidence="3" id="KW-1185">Reference proteome</keyword>
<evidence type="ECO:0000313" key="2">
    <source>
        <dbReference type="EMBL" id="MCY1137247.1"/>
    </source>
</evidence>
<dbReference type="EMBL" id="JAPNTZ010000001">
    <property type="protein sequence ID" value="MCY1137247.1"/>
    <property type="molecule type" value="Genomic_DNA"/>
</dbReference>
<dbReference type="PANTHER" id="PTHR43328">
    <property type="entry name" value="ACETYLTRANSFERASE-RELATED"/>
    <property type="match status" value="1"/>
</dbReference>
<dbReference type="PANTHER" id="PTHR43328:SF1">
    <property type="entry name" value="N-ACETYLTRANSFERASE DOMAIN-CONTAINING PROTEIN"/>
    <property type="match status" value="1"/>
</dbReference>